<dbReference type="InterPro" id="IPR036869">
    <property type="entry name" value="J_dom_sf"/>
</dbReference>
<protein>
    <submittedName>
        <fullName evidence="3">DnaJ domain-containing protein</fullName>
    </submittedName>
</protein>
<feature type="compositionally biased region" description="Pro residues" evidence="1">
    <location>
        <begin position="242"/>
        <end position="251"/>
    </location>
</feature>
<dbReference type="Gene3D" id="3.10.450.50">
    <property type="match status" value="1"/>
</dbReference>
<feature type="region of interest" description="Disordered" evidence="1">
    <location>
        <begin position="241"/>
        <end position="280"/>
    </location>
</feature>
<dbReference type="Gene3D" id="1.10.287.110">
    <property type="entry name" value="DnaJ domain"/>
    <property type="match status" value="1"/>
</dbReference>
<reference evidence="3 4" key="1">
    <citation type="journal article" date="2021" name="bioRxiv">
        <title>Unraveling nitrogen, sulfur and carbon metabolic pathways and microbial community transcriptional responses to substrate deprivation and toxicity stresses in a bioreactor mimicking anoxic brackish coastal sediment conditions.</title>
        <authorList>
            <person name="Martins P.D."/>
            <person name="Echeveste M.J."/>
            <person name="Arshad A."/>
            <person name="Kurth J."/>
            <person name="Ouboter H."/>
            <person name="Jetten M.S.M."/>
            <person name="Welte C.U."/>
        </authorList>
    </citation>
    <scope>NUCLEOTIDE SEQUENCE [LARGE SCALE GENOMIC DNA]</scope>
    <source>
        <strain evidence="3">MAG_38</strain>
    </source>
</reference>
<dbReference type="PRINTS" id="PR00625">
    <property type="entry name" value="JDOMAIN"/>
</dbReference>
<dbReference type="CDD" id="cd06257">
    <property type="entry name" value="DnaJ"/>
    <property type="match status" value="1"/>
</dbReference>
<dbReference type="InterPro" id="IPR032710">
    <property type="entry name" value="NTF2-like_dom_sf"/>
</dbReference>
<evidence type="ECO:0000313" key="3">
    <source>
        <dbReference type="EMBL" id="MBZ0160319.1"/>
    </source>
</evidence>
<dbReference type="Pfam" id="PF13577">
    <property type="entry name" value="SnoaL_4"/>
    <property type="match status" value="1"/>
</dbReference>
<dbReference type="SUPFAM" id="SSF54427">
    <property type="entry name" value="NTF2-like"/>
    <property type="match status" value="1"/>
</dbReference>
<evidence type="ECO:0000259" key="2">
    <source>
        <dbReference type="PROSITE" id="PS50076"/>
    </source>
</evidence>
<dbReference type="SMART" id="SM00271">
    <property type="entry name" value="DnaJ"/>
    <property type="match status" value="1"/>
</dbReference>
<dbReference type="InterPro" id="IPR050817">
    <property type="entry name" value="DjlA_DnaK_co-chaperone"/>
</dbReference>
<evidence type="ECO:0000256" key="1">
    <source>
        <dbReference type="SAM" id="MobiDB-lite"/>
    </source>
</evidence>
<dbReference type="InterPro" id="IPR037401">
    <property type="entry name" value="SnoaL-like"/>
</dbReference>
<dbReference type="PROSITE" id="PS50076">
    <property type="entry name" value="DNAJ_2"/>
    <property type="match status" value="1"/>
</dbReference>
<dbReference type="Proteomes" id="UP001197609">
    <property type="component" value="Unassembled WGS sequence"/>
</dbReference>
<proteinExistence type="predicted"/>
<dbReference type="SUPFAM" id="SSF46565">
    <property type="entry name" value="Chaperone J-domain"/>
    <property type="match status" value="1"/>
</dbReference>
<organism evidence="3 4">
    <name type="scientific">Candidatus Methylomirabilis tolerans</name>
    <dbReference type="NCBI Taxonomy" id="3123416"/>
    <lineage>
        <taxon>Bacteria</taxon>
        <taxon>Candidatus Methylomirabilota</taxon>
        <taxon>Candidatus Methylomirabilia</taxon>
        <taxon>Candidatus Methylomirabilales</taxon>
        <taxon>Candidatus Methylomirabilaceae</taxon>
        <taxon>Candidatus Methylomirabilis</taxon>
    </lineage>
</organism>
<feature type="non-terminal residue" evidence="3">
    <location>
        <position position="1"/>
    </location>
</feature>
<dbReference type="PANTHER" id="PTHR24074">
    <property type="entry name" value="CO-CHAPERONE PROTEIN DJLA"/>
    <property type="match status" value="1"/>
</dbReference>
<gene>
    <name evidence="3" type="ORF">K8G79_09320</name>
</gene>
<accession>A0AAJ1ETL5</accession>
<dbReference type="InterPro" id="IPR001623">
    <property type="entry name" value="DnaJ_domain"/>
</dbReference>
<dbReference type="AlphaFoldDB" id="A0AAJ1ETL5"/>
<sequence length="450" mass="49736">EVKMSRGTHNHRDFEPDEASCSRLIEALADGNPIPDTSAICPDKQQLIALLAEISKGERSEHFSNIRQVVERRGLSAQEIASRAAFFLACLDTPGADDPYTILGVAPTATSEEIKEVWLSRLSLYHPDRHPENSDWFTRHAARLNEAYQTLKDPVRRQAYDERRRRELLARQQSSPLATQTVSSAPPHMPSQFSRLVRRRAPALITAASVAAAGLLLMALSRRLPEGPELYIETVQPMAALTPPPPTPASGPLPARRPTRGASPSLHAAATSPVDRRPEGRHMTLVQQVSLPSNLPATLPDPSDDLTVSEPSAPDPILVAQALPPVVPEPKGLDRQEIDALLDEYVDAYEKGEVDRLMATLSQQVREKGILDYQAIRNAFVKGFTGRDQIIYRLKNLQIEIKGEHATATAQYLILARNVAQSQKGTTVSGRIEWKIQREGDKLKIVTINY</sequence>
<evidence type="ECO:0000313" key="4">
    <source>
        <dbReference type="Proteomes" id="UP001197609"/>
    </source>
</evidence>
<dbReference type="EMBL" id="JAIOIU010000116">
    <property type="protein sequence ID" value="MBZ0160319.1"/>
    <property type="molecule type" value="Genomic_DNA"/>
</dbReference>
<name>A0AAJ1ETL5_9BACT</name>
<dbReference type="Pfam" id="PF00226">
    <property type="entry name" value="DnaJ"/>
    <property type="match status" value="1"/>
</dbReference>
<feature type="region of interest" description="Disordered" evidence="1">
    <location>
        <begin position="168"/>
        <end position="190"/>
    </location>
</feature>
<feature type="domain" description="J" evidence="2">
    <location>
        <begin position="98"/>
        <end position="164"/>
    </location>
</feature>
<comment type="caution">
    <text evidence="3">The sequence shown here is derived from an EMBL/GenBank/DDBJ whole genome shotgun (WGS) entry which is preliminary data.</text>
</comment>